<feature type="signal peptide" evidence="1">
    <location>
        <begin position="1"/>
        <end position="19"/>
    </location>
</feature>
<dbReference type="EMBL" id="JAVHJS010000006">
    <property type="protein sequence ID" value="KAK2855322.1"/>
    <property type="molecule type" value="Genomic_DNA"/>
</dbReference>
<dbReference type="AlphaFoldDB" id="A0AA88NAN0"/>
<feature type="chain" id="PRO_5041690702" evidence="1">
    <location>
        <begin position="20"/>
        <end position="136"/>
    </location>
</feature>
<accession>A0AA88NAN0</accession>
<reference evidence="2" key="1">
    <citation type="submission" date="2023-08" db="EMBL/GenBank/DDBJ databases">
        <title>Pelteobagrus vachellii genome.</title>
        <authorList>
            <person name="Liu H."/>
        </authorList>
    </citation>
    <scope>NUCLEOTIDE SEQUENCE</scope>
    <source>
        <strain evidence="2">PRFRI_2022a</strain>
        <tissue evidence="2">Muscle</tissue>
    </source>
</reference>
<sequence length="136" mass="14537">MITLVFLAWSLVFTSAVNGSFSTPVGNGRALSQTATLINPPCPFQFILRAGQEETSTVKASLGGAHGHHHLVPLEPGLALQLAVCLNTPSGGWEVQFLHIVKQNSGSCRILSNPQAISPPQHTKPLHRAVIVPYLK</sequence>
<name>A0AA88NAN0_TACVA</name>
<gene>
    <name evidence="2" type="ORF">Q7C36_007191</name>
</gene>
<evidence type="ECO:0000256" key="1">
    <source>
        <dbReference type="SAM" id="SignalP"/>
    </source>
</evidence>
<keyword evidence="1" id="KW-0732">Signal</keyword>
<proteinExistence type="predicted"/>
<comment type="caution">
    <text evidence="2">The sequence shown here is derived from an EMBL/GenBank/DDBJ whole genome shotgun (WGS) entry which is preliminary data.</text>
</comment>
<evidence type="ECO:0000313" key="2">
    <source>
        <dbReference type="EMBL" id="KAK2855322.1"/>
    </source>
</evidence>
<organism evidence="2 3">
    <name type="scientific">Tachysurus vachellii</name>
    <name type="common">Darkbarbel catfish</name>
    <name type="synonym">Pelteobagrus vachellii</name>
    <dbReference type="NCBI Taxonomy" id="175792"/>
    <lineage>
        <taxon>Eukaryota</taxon>
        <taxon>Metazoa</taxon>
        <taxon>Chordata</taxon>
        <taxon>Craniata</taxon>
        <taxon>Vertebrata</taxon>
        <taxon>Euteleostomi</taxon>
        <taxon>Actinopterygii</taxon>
        <taxon>Neopterygii</taxon>
        <taxon>Teleostei</taxon>
        <taxon>Ostariophysi</taxon>
        <taxon>Siluriformes</taxon>
        <taxon>Bagridae</taxon>
        <taxon>Tachysurus</taxon>
    </lineage>
</organism>
<keyword evidence="3" id="KW-1185">Reference proteome</keyword>
<dbReference type="Proteomes" id="UP001187315">
    <property type="component" value="Unassembled WGS sequence"/>
</dbReference>
<protein>
    <submittedName>
        <fullName evidence="2">Uncharacterized protein</fullName>
    </submittedName>
</protein>
<evidence type="ECO:0000313" key="3">
    <source>
        <dbReference type="Proteomes" id="UP001187315"/>
    </source>
</evidence>